<dbReference type="Proteomes" id="UP000708208">
    <property type="component" value="Unassembled WGS sequence"/>
</dbReference>
<organism evidence="1 2">
    <name type="scientific">Allacma fusca</name>
    <dbReference type="NCBI Taxonomy" id="39272"/>
    <lineage>
        <taxon>Eukaryota</taxon>
        <taxon>Metazoa</taxon>
        <taxon>Ecdysozoa</taxon>
        <taxon>Arthropoda</taxon>
        <taxon>Hexapoda</taxon>
        <taxon>Collembola</taxon>
        <taxon>Symphypleona</taxon>
        <taxon>Sminthuridae</taxon>
        <taxon>Allacma</taxon>
    </lineage>
</organism>
<proteinExistence type="predicted"/>
<gene>
    <name evidence="1" type="ORF">AFUS01_LOCUS43197</name>
</gene>
<dbReference type="EMBL" id="CAJVCH010569944">
    <property type="protein sequence ID" value="CAG7833589.1"/>
    <property type="molecule type" value="Genomic_DNA"/>
</dbReference>
<keyword evidence="2" id="KW-1185">Reference proteome</keyword>
<comment type="caution">
    <text evidence="1">The sequence shown here is derived from an EMBL/GenBank/DDBJ whole genome shotgun (WGS) entry which is preliminary data.</text>
</comment>
<name>A0A8J2LI37_9HEXA</name>
<dbReference type="AlphaFoldDB" id="A0A8J2LI37"/>
<accession>A0A8J2LI37</accession>
<protein>
    <submittedName>
        <fullName evidence="1">Uncharacterized protein</fullName>
    </submittedName>
</protein>
<sequence>MSKTYNYESNCLNSLCKVTVPSSPILLEEATAIKVVLKLYNARTYFWGLGLRGTSRQRLFDRCRLKGERRQRREVEVERALLLFLWLHRKTCARQIPLFPPKFNSEIDTRNFKNIIQRGGREHQLK</sequence>
<evidence type="ECO:0000313" key="1">
    <source>
        <dbReference type="EMBL" id="CAG7833589.1"/>
    </source>
</evidence>
<evidence type="ECO:0000313" key="2">
    <source>
        <dbReference type="Proteomes" id="UP000708208"/>
    </source>
</evidence>
<reference evidence="1" key="1">
    <citation type="submission" date="2021-06" db="EMBL/GenBank/DDBJ databases">
        <authorList>
            <person name="Hodson N. C."/>
            <person name="Mongue J. A."/>
            <person name="Jaron S. K."/>
        </authorList>
    </citation>
    <scope>NUCLEOTIDE SEQUENCE</scope>
</reference>